<comment type="caution">
    <text evidence="3">The sequence shown here is derived from an EMBL/GenBank/DDBJ whole genome shotgun (WGS) entry which is preliminary data.</text>
</comment>
<keyword evidence="4" id="KW-1185">Reference proteome</keyword>
<evidence type="ECO:0000256" key="1">
    <source>
        <dbReference type="SAM" id="MobiDB-lite"/>
    </source>
</evidence>
<dbReference type="InterPro" id="IPR024520">
    <property type="entry name" value="DUF3558"/>
</dbReference>
<dbReference type="EMBL" id="QZFV01000032">
    <property type="protein sequence ID" value="RJQ90677.1"/>
    <property type="molecule type" value="Genomic_DNA"/>
</dbReference>
<reference evidence="3 4" key="1">
    <citation type="submission" date="2018-09" db="EMBL/GenBank/DDBJ databases">
        <title>YIM PH 21725 draft genome.</title>
        <authorList>
            <person name="Miao C."/>
        </authorList>
    </citation>
    <scope>NUCLEOTIDE SEQUENCE [LARGE SCALE GENOMIC DNA]</scope>
    <source>
        <strain evidence="4">YIM PH21725</strain>
    </source>
</reference>
<feature type="signal peptide" evidence="2">
    <location>
        <begin position="1"/>
        <end position="25"/>
    </location>
</feature>
<protein>
    <submittedName>
        <fullName evidence="3">DUF3558 domain-containing protein</fullName>
    </submittedName>
</protein>
<feature type="chain" id="PRO_5039191425" evidence="2">
    <location>
        <begin position="26"/>
        <end position="207"/>
    </location>
</feature>
<dbReference type="OrthoDB" id="3634312at2"/>
<dbReference type="AlphaFoldDB" id="A0A419IAI4"/>
<dbReference type="RefSeq" id="WP_120021760.1">
    <property type="nucleotide sequence ID" value="NZ_QZFV01000032.1"/>
</dbReference>
<accession>A0A419IAI4</accession>
<evidence type="ECO:0000256" key="2">
    <source>
        <dbReference type="SAM" id="SignalP"/>
    </source>
</evidence>
<proteinExistence type="predicted"/>
<dbReference type="Pfam" id="PF12079">
    <property type="entry name" value="DUF3558"/>
    <property type="match status" value="1"/>
</dbReference>
<dbReference type="PROSITE" id="PS51257">
    <property type="entry name" value="PROKAR_LIPOPROTEIN"/>
    <property type="match status" value="1"/>
</dbReference>
<feature type="region of interest" description="Disordered" evidence="1">
    <location>
        <begin position="28"/>
        <end position="51"/>
    </location>
</feature>
<organism evidence="3 4">
    <name type="scientific">Amycolatopsis panacis</name>
    <dbReference type="NCBI Taxonomy" id="2340917"/>
    <lineage>
        <taxon>Bacteria</taxon>
        <taxon>Bacillati</taxon>
        <taxon>Actinomycetota</taxon>
        <taxon>Actinomycetes</taxon>
        <taxon>Pseudonocardiales</taxon>
        <taxon>Pseudonocardiaceae</taxon>
        <taxon>Amycolatopsis</taxon>
    </lineage>
</organism>
<sequence length="207" mass="21063">MTNRHTVTASLAAATVLLLTGCASEAGNAAPASPAPPASTGLPFGAPPVPAPLDPAPLKKAPCDAMTADQVASLGAPLKTARSKPADPTGPACSWIFDYEDIVSAVSGAVFTGDPTHGGISGLYGQKQFNGLTRFEPFSANGYPGVIYDVGTNSLRGSCALAVGLRDDLTYTISVALDGLKHPFAEGCELGKKVAGYVVQYLQKGGR</sequence>
<name>A0A419IAI4_9PSEU</name>
<evidence type="ECO:0000313" key="3">
    <source>
        <dbReference type="EMBL" id="RJQ90677.1"/>
    </source>
</evidence>
<evidence type="ECO:0000313" key="4">
    <source>
        <dbReference type="Proteomes" id="UP000285112"/>
    </source>
</evidence>
<gene>
    <name evidence="3" type="ORF">D5S19_02880</name>
</gene>
<keyword evidence="2" id="KW-0732">Signal</keyword>
<dbReference type="Proteomes" id="UP000285112">
    <property type="component" value="Unassembled WGS sequence"/>
</dbReference>